<feature type="transmembrane region" description="Helical" evidence="7">
    <location>
        <begin position="144"/>
        <end position="164"/>
    </location>
</feature>
<evidence type="ECO:0000256" key="2">
    <source>
        <dbReference type="ARBA" id="ARBA00005982"/>
    </source>
</evidence>
<evidence type="ECO:0000313" key="9">
    <source>
        <dbReference type="Proteomes" id="UP001054889"/>
    </source>
</evidence>
<comment type="caution">
    <text evidence="8">The sequence shown here is derived from an EMBL/GenBank/DDBJ whole genome shotgun (WGS) entry which is preliminary data.</text>
</comment>
<evidence type="ECO:0000256" key="4">
    <source>
        <dbReference type="ARBA" id="ARBA00022989"/>
    </source>
</evidence>
<dbReference type="EMBL" id="BQKI01000002">
    <property type="protein sequence ID" value="GJM88291.1"/>
    <property type="molecule type" value="Genomic_DNA"/>
</dbReference>
<evidence type="ECO:0000313" key="8">
    <source>
        <dbReference type="EMBL" id="GJM88291.1"/>
    </source>
</evidence>
<dbReference type="InterPro" id="IPR000109">
    <property type="entry name" value="POT_fam"/>
</dbReference>
<evidence type="ECO:0000256" key="7">
    <source>
        <dbReference type="SAM" id="Phobius"/>
    </source>
</evidence>
<dbReference type="AlphaFoldDB" id="A0AAV5BPC9"/>
<feature type="transmembrane region" description="Helical" evidence="7">
    <location>
        <begin position="34"/>
        <end position="57"/>
    </location>
</feature>
<feature type="transmembrane region" description="Helical" evidence="7">
    <location>
        <begin position="69"/>
        <end position="89"/>
    </location>
</feature>
<organism evidence="8 9">
    <name type="scientific">Eleusine coracana subsp. coracana</name>
    <dbReference type="NCBI Taxonomy" id="191504"/>
    <lineage>
        <taxon>Eukaryota</taxon>
        <taxon>Viridiplantae</taxon>
        <taxon>Streptophyta</taxon>
        <taxon>Embryophyta</taxon>
        <taxon>Tracheophyta</taxon>
        <taxon>Spermatophyta</taxon>
        <taxon>Magnoliopsida</taxon>
        <taxon>Liliopsida</taxon>
        <taxon>Poales</taxon>
        <taxon>Poaceae</taxon>
        <taxon>PACMAD clade</taxon>
        <taxon>Chloridoideae</taxon>
        <taxon>Cynodonteae</taxon>
        <taxon>Eleusininae</taxon>
        <taxon>Eleusine</taxon>
    </lineage>
</organism>
<dbReference type="InterPro" id="IPR036259">
    <property type="entry name" value="MFS_trans_sf"/>
</dbReference>
<reference evidence="8" key="2">
    <citation type="submission" date="2021-12" db="EMBL/GenBank/DDBJ databases">
        <title>Resequencing data analysis of finger millet.</title>
        <authorList>
            <person name="Hatakeyama M."/>
            <person name="Aluri S."/>
            <person name="Balachadran M.T."/>
            <person name="Sivarajan S.R."/>
            <person name="Poveda L."/>
            <person name="Shimizu-Inatsugi R."/>
            <person name="Schlapbach R."/>
            <person name="Sreeman S.M."/>
            <person name="Shimizu K.K."/>
        </authorList>
    </citation>
    <scope>NUCLEOTIDE SEQUENCE</scope>
</reference>
<keyword evidence="5 7" id="KW-0472">Membrane</keyword>
<dbReference type="Gene3D" id="1.20.1250.20">
    <property type="entry name" value="MFS general substrate transporter like domains"/>
    <property type="match status" value="1"/>
</dbReference>
<feature type="transmembrane region" description="Helical" evidence="7">
    <location>
        <begin position="461"/>
        <end position="484"/>
    </location>
</feature>
<keyword evidence="9" id="KW-1185">Reference proteome</keyword>
<feature type="transmembrane region" description="Helical" evidence="7">
    <location>
        <begin position="210"/>
        <end position="234"/>
    </location>
</feature>
<evidence type="ECO:0000256" key="3">
    <source>
        <dbReference type="ARBA" id="ARBA00022692"/>
    </source>
</evidence>
<keyword evidence="4 7" id="KW-1133">Transmembrane helix</keyword>
<feature type="transmembrane region" description="Helical" evidence="7">
    <location>
        <begin position="184"/>
        <end position="203"/>
    </location>
</feature>
<dbReference type="GO" id="GO:0016020">
    <property type="term" value="C:membrane"/>
    <property type="evidence" value="ECO:0007669"/>
    <property type="project" value="UniProtKB-SubCell"/>
</dbReference>
<evidence type="ECO:0000256" key="6">
    <source>
        <dbReference type="SAM" id="MobiDB-lite"/>
    </source>
</evidence>
<protein>
    <submittedName>
        <fullName evidence="8">Uncharacterized protein</fullName>
    </submittedName>
</protein>
<dbReference type="SUPFAM" id="SSF103473">
    <property type="entry name" value="MFS general substrate transporter"/>
    <property type="match status" value="1"/>
</dbReference>
<comment type="similarity">
    <text evidence="2">Belongs to the major facilitator superfamily. Proton-dependent oligopeptide transporter (POT/PTR) (TC 2.A.17) family.</text>
</comment>
<feature type="region of interest" description="Disordered" evidence="6">
    <location>
        <begin position="1"/>
        <end position="22"/>
    </location>
</feature>
<dbReference type="Pfam" id="PF00854">
    <property type="entry name" value="PTR2"/>
    <property type="match status" value="1"/>
</dbReference>
<dbReference type="PANTHER" id="PTHR11654">
    <property type="entry name" value="OLIGOPEPTIDE TRANSPORTER-RELATED"/>
    <property type="match status" value="1"/>
</dbReference>
<evidence type="ECO:0000256" key="1">
    <source>
        <dbReference type="ARBA" id="ARBA00004141"/>
    </source>
</evidence>
<reference evidence="8" key="1">
    <citation type="journal article" date="2018" name="DNA Res.">
        <title>Multiple hybrid de novo genome assembly of finger millet, an orphan allotetraploid crop.</title>
        <authorList>
            <person name="Hatakeyama M."/>
            <person name="Aluri S."/>
            <person name="Balachadran M.T."/>
            <person name="Sivarajan S.R."/>
            <person name="Patrignani A."/>
            <person name="Gruter S."/>
            <person name="Poveda L."/>
            <person name="Shimizu-Inatsugi R."/>
            <person name="Baeten J."/>
            <person name="Francoijs K.J."/>
            <person name="Nataraja K.N."/>
            <person name="Reddy Y.A.N."/>
            <person name="Phadnis S."/>
            <person name="Ravikumar R.L."/>
            <person name="Schlapbach R."/>
            <person name="Sreeman S.M."/>
            <person name="Shimizu K.K."/>
        </authorList>
    </citation>
    <scope>NUCLEOTIDE SEQUENCE</scope>
</reference>
<feature type="transmembrane region" description="Helical" evidence="7">
    <location>
        <begin position="342"/>
        <end position="362"/>
    </location>
</feature>
<feature type="transmembrane region" description="Helical" evidence="7">
    <location>
        <begin position="101"/>
        <end position="123"/>
    </location>
</feature>
<feature type="transmembrane region" description="Helical" evidence="7">
    <location>
        <begin position="307"/>
        <end position="330"/>
    </location>
</feature>
<feature type="transmembrane region" description="Helical" evidence="7">
    <location>
        <begin position="505"/>
        <end position="528"/>
    </location>
</feature>
<proteinExistence type="inferred from homology"/>
<sequence>METKSSPGSQLKPVDQEAQEKAGRKRGGWITLPFIAGSMIGLGLGVHGTSCNLLVYLLKEYNVDSIEAVKISSNVFASLYLVPVAGAIASDSYFGCFPVMVVGTAINILAFILFILSAALPSLRPPRCAVPSAACQHATSGQLAVLYSAVSLLAIGTGGTRFNIATMGADQFSSVQEQDSFFNWYFVFLCSSFLIGNTAIVYLEDSVSWAVGFSVCLAATVVSLVILLLGARYFHMPVPKGSPYTELARVFVAAVRKARVNISGLERVQYYVGDGTVIADADSDGAPSKRLRQQVEDLKSLLGTLPIWSAGILLSLTVGVLLFMAVLQALAMDRSLGPRFKVPAGSISVASLAAFAVVTLVVDRTVFPLWRRVTGALPTPLQRVGLGHVLNVAAMVSAALVERRRLRIVREHHGDGSEALGWVAPMSVMWLVFPLGLAGAGEAVHFPGNMAFYYQEFPATLRTLATAMAPLLSALGFFLTTPFVDMVKRETSWLPLNINEGRLDNVFWILAAVAAANFGYLLVCVSLYKGTKPDEGKNAHGVEAEGTL</sequence>
<comment type="subcellular location">
    <subcellularLocation>
        <location evidence="1">Membrane</location>
        <topology evidence="1">Multi-pass membrane protein</topology>
    </subcellularLocation>
</comment>
<name>A0AAV5BPC9_ELECO</name>
<dbReference type="GO" id="GO:0022857">
    <property type="term" value="F:transmembrane transporter activity"/>
    <property type="evidence" value="ECO:0007669"/>
    <property type="project" value="InterPro"/>
</dbReference>
<feature type="transmembrane region" description="Helical" evidence="7">
    <location>
        <begin position="422"/>
        <end position="441"/>
    </location>
</feature>
<accession>A0AAV5BPC9</accession>
<evidence type="ECO:0000256" key="5">
    <source>
        <dbReference type="ARBA" id="ARBA00023136"/>
    </source>
</evidence>
<gene>
    <name evidence="8" type="primary">ga04336</name>
    <name evidence="8" type="ORF">PR202_ga04336</name>
</gene>
<keyword evidence="3 7" id="KW-0812">Transmembrane</keyword>
<dbReference type="Proteomes" id="UP001054889">
    <property type="component" value="Unassembled WGS sequence"/>
</dbReference>